<dbReference type="EC" id="2.4.1.-" evidence="8"/>
<comment type="similarity">
    <text evidence="2 8">Belongs to the glycosyltransferase 92 family.</text>
</comment>
<dbReference type="PhylomeDB" id="T1JIY5"/>
<evidence type="ECO:0000256" key="2">
    <source>
        <dbReference type="ARBA" id="ARBA00007647"/>
    </source>
</evidence>
<keyword evidence="6 8" id="KW-1133">Transmembrane helix</keyword>
<dbReference type="OMA" id="LEWIEMQ"/>
<keyword evidence="10" id="KW-1185">Reference proteome</keyword>
<reference evidence="10" key="1">
    <citation type="submission" date="2011-05" db="EMBL/GenBank/DDBJ databases">
        <authorList>
            <person name="Richards S.R."/>
            <person name="Qu J."/>
            <person name="Jiang H."/>
            <person name="Jhangiani S.N."/>
            <person name="Agravi P."/>
            <person name="Goodspeed R."/>
            <person name="Gross S."/>
            <person name="Mandapat C."/>
            <person name="Jackson L."/>
            <person name="Mathew T."/>
            <person name="Pu L."/>
            <person name="Thornton R."/>
            <person name="Saada N."/>
            <person name="Wilczek-Boney K.B."/>
            <person name="Lee S."/>
            <person name="Kovar C."/>
            <person name="Wu Y."/>
            <person name="Scherer S.E."/>
            <person name="Worley K.C."/>
            <person name="Muzny D.M."/>
            <person name="Gibbs R."/>
        </authorList>
    </citation>
    <scope>NUCLEOTIDE SEQUENCE</scope>
    <source>
        <strain evidence="10">Brora</strain>
    </source>
</reference>
<sequence length="493" mass="57736">MPFWRRRLIYTGATVVIIAAYITFFNIIQQAILTAHRISRSLPPTTPTPRTHLPSVTGFSLEMQFRTAPTYSCPSVKIPHLTSIRRSNSVWQHPLDTDIYLLSAYFDDRLNVYGRSYPFIRIIAMYEGTSNTTFYCQIWNKKGEKVSITEANLLEIWFESWDQRPRTRSYRPYLVSCPVMHGMPKYVSVVPQPCAGATSLLEVRGREMFAVKKNFAVCVKGLDFHTDISQQFIEWMEMLRILGAEKVGLYVYHVHPRLAKVLQYYERLGMADVVPITLPGFQPNFPVERMKFLRRNVWQKRRNELVPYNDCFYRYAKRYRYIVPIDVDEMIVPVKHDNWTELVLHLQRTDPELLEKYASYSAQQVYFLSTSQTEEDLEKVKSAGIPQYFGPALRHIRRAADFAPPGHSVKSFMSSDKCLTVFNHYALDPLYPGMRRDTLLPRELVQLNHYKNECPVSAQKDCPMYLSRTQIDMDMWRYKDRLIIKVNEVLSQL</sequence>
<dbReference type="HOGENOM" id="CLU_028069_1_0_1"/>
<feature type="transmembrane region" description="Helical" evidence="8">
    <location>
        <begin position="7"/>
        <end position="28"/>
    </location>
</feature>
<dbReference type="GO" id="GO:0016757">
    <property type="term" value="F:glycosyltransferase activity"/>
    <property type="evidence" value="ECO:0007669"/>
    <property type="project" value="UniProtKB-UniRule"/>
</dbReference>
<dbReference type="Pfam" id="PF01697">
    <property type="entry name" value="Glyco_transf_92"/>
    <property type="match status" value="1"/>
</dbReference>
<evidence type="ECO:0000256" key="7">
    <source>
        <dbReference type="ARBA" id="ARBA00023136"/>
    </source>
</evidence>
<dbReference type="eggNOG" id="KOG4735">
    <property type="taxonomic scope" value="Eukaryota"/>
</dbReference>
<evidence type="ECO:0000256" key="8">
    <source>
        <dbReference type="RuleBase" id="RU366017"/>
    </source>
</evidence>
<dbReference type="Proteomes" id="UP000014500">
    <property type="component" value="Unassembled WGS sequence"/>
</dbReference>
<evidence type="ECO:0000256" key="1">
    <source>
        <dbReference type="ARBA" id="ARBA00004167"/>
    </source>
</evidence>
<dbReference type="InterPro" id="IPR008166">
    <property type="entry name" value="Glyco_transf_92"/>
</dbReference>
<dbReference type="GO" id="GO:0005737">
    <property type="term" value="C:cytoplasm"/>
    <property type="evidence" value="ECO:0007669"/>
    <property type="project" value="TreeGrafter"/>
</dbReference>
<dbReference type="EMBL" id="JH431313">
    <property type="status" value="NOT_ANNOTATED_CDS"/>
    <property type="molecule type" value="Genomic_DNA"/>
</dbReference>
<keyword evidence="4 8" id="KW-0808">Transferase</keyword>
<evidence type="ECO:0000256" key="6">
    <source>
        <dbReference type="ARBA" id="ARBA00022989"/>
    </source>
</evidence>
<dbReference type="AlphaFoldDB" id="T1JIY5"/>
<evidence type="ECO:0000313" key="9">
    <source>
        <dbReference type="EnsemblMetazoa" id="SMAR013816-PA"/>
    </source>
</evidence>
<keyword evidence="3 8" id="KW-0328">Glycosyltransferase</keyword>
<name>T1JIY5_STRMM</name>
<evidence type="ECO:0000256" key="5">
    <source>
        <dbReference type="ARBA" id="ARBA00022692"/>
    </source>
</evidence>
<proteinExistence type="inferred from homology"/>
<keyword evidence="7 8" id="KW-0472">Membrane</keyword>
<dbReference type="EnsemblMetazoa" id="SMAR013816-RA">
    <property type="protein sequence ID" value="SMAR013816-PA"/>
    <property type="gene ID" value="SMAR013816"/>
</dbReference>
<accession>T1JIY5</accession>
<keyword evidence="5 8" id="KW-0812">Transmembrane</keyword>
<evidence type="ECO:0000256" key="4">
    <source>
        <dbReference type="ARBA" id="ARBA00022679"/>
    </source>
</evidence>
<dbReference type="PANTHER" id="PTHR21461:SF69">
    <property type="entry name" value="GLYCOSYLTRANSFERASE FAMILY 92 PROTEIN"/>
    <property type="match status" value="1"/>
</dbReference>
<reference evidence="9" key="2">
    <citation type="submission" date="2015-02" db="UniProtKB">
        <authorList>
            <consortium name="EnsemblMetazoa"/>
        </authorList>
    </citation>
    <scope>IDENTIFICATION</scope>
</reference>
<organism evidence="9 10">
    <name type="scientific">Strigamia maritima</name>
    <name type="common">European centipede</name>
    <name type="synonym">Geophilus maritimus</name>
    <dbReference type="NCBI Taxonomy" id="126957"/>
    <lineage>
        <taxon>Eukaryota</taxon>
        <taxon>Metazoa</taxon>
        <taxon>Ecdysozoa</taxon>
        <taxon>Arthropoda</taxon>
        <taxon>Myriapoda</taxon>
        <taxon>Chilopoda</taxon>
        <taxon>Pleurostigmophora</taxon>
        <taxon>Geophilomorpha</taxon>
        <taxon>Linotaeniidae</taxon>
        <taxon>Strigamia</taxon>
    </lineage>
</organism>
<dbReference type="PANTHER" id="PTHR21461">
    <property type="entry name" value="GLYCOSYLTRANSFERASE FAMILY 92 PROTEIN"/>
    <property type="match status" value="1"/>
</dbReference>
<comment type="subcellular location">
    <subcellularLocation>
        <location evidence="1">Membrane</location>
        <topology evidence="1">Single-pass membrane protein</topology>
    </subcellularLocation>
</comment>
<protein>
    <recommendedName>
        <fullName evidence="8">Glycosyltransferase family 92 protein</fullName>
        <ecNumber evidence="8">2.4.1.-</ecNumber>
    </recommendedName>
</protein>
<dbReference type="GO" id="GO:0016020">
    <property type="term" value="C:membrane"/>
    <property type="evidence" value="ECO:0007669"/>
    <property type="project" value="UniProtKB-SubCell"/>
</dbReference>
<evidence type="ECO:0000256" key="3">
    <source>
        <dbReference type="ARBA" id="ARBA00022676"/>
    </source>
</evidence>
<evidence type="ECO:0000313" key="10">
    <source>
        <dbReference type="Proteomes" id="UP000014500"/>
    </source>
</evidence>